<evidence type="ECO:0000313" key="7">
    <source>
        <dbReference type="Proteomes" id="UP001151760"/>
    </source>
</evidence>
<keyword evidence="7" id="KW-1185">Reference proteome</keyword>
<organism evidence="6 7">
    <name type="scientific">Tanacetum coccineum</name>
    <dbReference type="NCBI Taxonomy" id="301880"/>
    <lineage>
        <taxon>Eukaryota</taxon>
        <taxon>Viridiplantae</taxon>
        <taxon>Streptophyta</taxon>
        <taxon>Embryophyta</taxon>
        <taxon>Tracheophyta</taxon>
        <taxon>Spermatophyta</taxon>
        <taxon>Magnoliopsida</taxon>
        <taxon>eudicotyledons</taxon>
        <taxon>Gunneridae</taxon>
        <taxon>Pentapetalae</taxon>
        <taxon>asterids</taxon>
        <taxon>campanulids</taxon>
        <taxon>Asterales</taxon>
        <taxon>Asteraceae</taxon>
        <taxon>Asteroideae</taxon>
        <taxon>Anthemideae</taxon>
        <taxon>Anthemidinae</taxon>
        <taxon>Tanacetum</taxon>
    </lineage>
</organism>
<accession>A0ABQ5EUW8</accession>
<evidence type="ECO:0000256" key="5">
    <source>
        <dbReference type="ARBA" id="ARBA00022842"/>
    </source>
</evidence>
<keyword evidence="4" id="KW-0479">Metal-binding</keyword>
<comment type="similarity">
    <text evidence="1">Belongs to the methyltransferase superfamily. Type-7 methyltransferase family.</text>
</comment>
<dbReference type="SUPFAM" id="SSF53335">
    <property type="entry name" value="S-adenosyl-L-methionine-dependent methyltransferases"/>
    <property type="match status" value="1"/>
</dbReference>
<keyword evidence="2" id="KW-0489">Methyltransferase</keyword>
<gene>
    <name evidence="6" type="ORF">Tco_0989746</name>
</gene>
<reference evidence="6" key="1">
    <citation type="journal article" date="2022" name="Int. J. Mol. Sci.">
        <title>Draft Genome of Tanacetum Coccineum: Genomic Comparison of Closely Related Tanacetum-Family Plants.</title>
        <authorList>
            <person name="Yamashiro T."/>
            <person name="Shiraishi A."/>
            <person name="Nakayama K."/>
            <person name="Satake H."/>
        </authorList>
    </citation>
    <scope>NUCLEOTIDE SEQUENCE</scope>
</reference>
<dbReference type="Gene3D" id="1.10.1200.270">
    <property type="entry name" value="Methyltransferase, alpha-helical capping domain"/>
    <property type="match status" value="1"/>
</dbReference>
<keyword evidence="5" id="KW-0460">Magnesium</keyword>
<dbReference type="InterPro" id="IPR042086">
    <property type="entry name" value="MeTrfase_capping"/>
</dbReference>
<dbReference type="Proteomes" id="UP001151760">
    <property type="component" value="Unassembled WGS sequence"/>
</dbReference>
<dbReference type="Pfam" id="PF03492">
    <property type="entry name" value="Methyltransf_7"/>
    <property type="match status" value="2"/>
</dbReference>
<dbReference type="InterPro" id="IPR029063">
    <property type="entry name" value="SAM-dependent_MTases_sf"/>
</dbReference>
<evidence type="ECO:0000256" key="2">
    <source>
        <dbReference type="ARBA" id="ARBA00022603"/>
    </source>
</evidence>
<evidence type="ECO:0000256" key="4">
    <source>
        <dbReference type="ARBA" id="ARBA00022723"/>
    </source>
</evidence>
<reference evidence="6" key="2">
    <citation type="submission" date="2022-01" db="EMBL/GenBank/DDBJ databases">
        <authorList>
            <person name="Yamashiro T."/>
            <person name="Shiraishi A."/>
            <person name="Satake H."/>
            <person name="Nakayama K."/>
        </authorList>
    </citation>
    <scope>NUCLEOTIDE SEQUENCE</scope>
</reference>
<dbReference type="InterPro" id="IPR005299">
    <property type="entry name" value="MeTrfase_7"/>
</dbReference>
<proteinExistence type="inferred from homology"/>
<sequence length="334" mass="36877">MEVADFLRMNTGNPESSYATNSSVQEIAIRKTEAVLKETIKSIANLHGFPQCLNIADLGCSSGPNTLLAISNIIHEVHEVCKEKNLKPPQLQVCLNDLFGNDFNSVFKSLPMFYANYNKEEGENNMCFVSAVPGSFHGRLFPDHSRGNVDPCSDGSGRVMELLGKSLVDAVNEGFVLESDLNSFNMPVYGAYKDEISETIHNQGSFSLDMLETFEINLDPYDTNYENVKASGEPNRGEGAAKTLRAVVEPMFVAHFGNSAMECVFKKLEERVDEQMAIEKTRDFDAFDLHLHLAYAGLKLHKAINQNGGITYMHCTVGLGRAPATAIHLQTRLA</sequence>
<evidence type="ECO:0000313" key="6">
    <source>
        <dbReference type="EMBL" id="GJT54692.1"/>
    </source>
</evidence>
<dbReference type="SUPFAM" id="SSF52799">
    <property type="entry name" value="(Phosphotyrosine protein) phosphatases II"/>
    <property type="match status" value="1"/>
</dbReference>
<name>A0ABQ5EUW8_9ASTR</name>
<dbReference type="PANTHER" id="PTHR31009">
    <property type="entry name" value="S-ADENOSYL-L-METHIONINE:CARBOXYL METHYLTRANSFERASE FAMILY PROTEIN"/>
    <property type="match status" value="1"/>
</dbReference>
<evidence type="ECO:0000256" key="1">
    <source>
        <dbReference type="ARBA" id="ARBA00007967"/>
    </source>
</evidence>
<dbReference type="EMBL" id="BQNB010016695">
    <property type="protein sequence ID" value="GJT54692.1"/>
    <property type="molecule type" value="Genomic_DNA"/>
</dbReference>
<comment type="caution">
    <text evidence="6">The sequence shown here is derived from an EMBL/GenBank/DDBJ whole genome shotgun (WGS) entry which is preliminary data.</text>
</comment>
<evidence type="ECO:0000256" key="3">
    <source>
        <dbReference type="ARBA" id="ARBA00022679"/>
    </source>
</evidence>
<protein>
    <submittedName>
        <fullName evidence="6">Benzoate carboxyl methyltransferase-like protein</fullName>
    </submittedName>
</protein>
<dbReference type="InterPro" id="IPR029021">
    <property type="entry name" value="Prot-tyrosine_phosphatase-like"/>
</dbReference>
<dbReference type="Gene3D" id="3.40.50.150">
    <property type="entry name" value="Vaccinia Virus protein VP39"/>
    <property type="match status" value="1"/>
</dbReference>
<keyword evidence="3" id="KW-0808">Transferase</keyword>